<reference evidence="1 2" key="1">
    <citation type="submission" date="2016-01" db="EMBL/GenBank/DDBJ databases">
        <title>Genome Sequences of Twelve Sporeforming Bacillus Species Isolated from Foods.</title>
        <authorList>
            <person name="Berendsen E.M."/>
            <person name="Wells-Bennik M.H."/>
            <person name="Krawcyk A.O."/>
            <person name="De Jong A."/>
            <person name="Holsappel S."/>
            <person name="Eijlander R.T."/>
            <person name="Kuipers O.P."/>
        </authorList>
    </citation>
    <scope>NUCLEOTIDE SEQUENCE [LARGE SCALE GENOMIC DNA]</scope>
    <source>
        <strain evidence="1 2">B4099</strain>
    </source>
</reference>
<gene>
    <name evidence="1" type="ORF">B4099_1339</name>
</gene>
<proteinExistence type="predicted"/>
<comment type="caution">
    <text evidence="1">The sequence shown here is derived from an EMBL/GenBank/DDBJ whole genome shotgun (WGS) entry which is preliminary data.</text>
</comment>
<dbReference type="PATRIC" id="fig|1398.25.peg.2560"/>
<accession>A0A150KFS3</accession>
<organism evidence="1 2">
    <name type="scientific">Heyndrickxia coagulans</name>
    <name type="common">Weizmannia coagulans</name>
    <dbReference type="NCBI Taxonomy" id="1398"/>
    <lineage>
        <taxon>Bacteria</taxon>
        <taxon>Bacillati</taxon>
        <taxon>Bacillota</taxon>
        <taxon>Bacilli</taxon>
        <taxon>Bacillales</taxon>
        <taxon>Bacillaceae</taxon>
        <taxon>Heyndrickxia</taxon>
    </lineage>
</organism>
<protein>
    <submittedName>
        <fullName evidence="1">Uncharacterized protein</fullName>
    </submittedName>
</protein>
<dbReference type="EMBL" id="LQYI01000040">
    <property type="protein sequence ID" value="KYC69982.1"/>
    <property type="molecule type" value="Genomic_DNA"/>
</dbReference>
<sequence>MPEKSLRLRKWNHQAPWVVWSKNHGLFFSWAASIGSVPTVSCILYSSWENFIYAFTVQLAEERESTAKTGYPIRFRF</sequence>
<dbReference type="Proteomes" id="UP000075304">
    <property type="component" value="Unassembled WGS sequence"/>
</dbReference>
<evidence type="ECO:0000313" key="2">
    <source>
        <dbReference type="Proteomes" id="UP000075304"/>
    </source>
</evidence>
<dbReference type="AlphaFoldDB" id="A0A150KFS3"/>
<name>A0A150KFS3_HEYCO</name>
<evidence type="ECO:0000313" key="1">
    <source>
        <dbReference type="EMBL" id="KYC69982.1"/>
    </source>
</evidence>